<keyword evidence="3" id="KW-1185">Reference proteome</keyword>
<comment type="caution">
    <text evidence="2">The sequence shown here is derived from an EMBL/GenBank/DDBJ whole genome shotgun (WGS) entry which is preliminary data.</text>
</comment>
<feature type="compositionally biased region" description="Basic and acidic residues" evidence="1">
    <location>
        <begin position="367"/>
        <end position="390"/>
    </location>
</feature>
<evidence type="ECO:0000313" key="2">
    <source>
        <dbReference type="EMBL" id="KAJ8867561.1"/>
    </source>
</evidence>
<dbReference type="EMBL" id="JARBHB010000015">
    <property type="protein sequence ID" value="KAJ8867561.1"/>
    <property type="molecule type" value="Genomic_DNA"/>
</dbReference>
<dbReference type="Proteomes" id="UP001159363">
    <property type="component" value="Chromosome 14"/>
</dbReference>
<sequence>MKSTVNVFFPPILFISKQSLPYGVGLNNERDFYVSGNGVFEQYLELPFSIMPHNWYGLLATLAPQLNVAAWLGRRTVCGAPAEKILLKNHSTCLSEACLRIAFKKQARYRLQDCTPVQCFARRGDESVDAHVSVTLSTPTLLGLRRAKFLQPGGHLKGTAYQNLQPRSAKETPSQFIILKIIVSNKNSASKDITPPHSNKAYEITPEGQRSAFEVICNLGSTVHGDEPVQKIVALIVKGPACLRRLLPIFGREAHLRTSLQFEALKPGSCKVDSETLASYLIASTRVTLKACNPFIDDSTDHDFKRRPDHNWSWEGEEIWAAHKSVVLRVDEGEERWVCSSVGRDPRENPQTSGIVRHDTQGATPPEIERGSPCEHRPDIPAERAPEEKTTLISPSKARLTHARGSGLPRARLLPLAGFESLPPAQACSSAAPNFWTVFSGISRFPPSLHSDAAHSSYHFALTGADQNLSTLLIDRVAARQLSLPRRRLVNDFRHVASCVHLEFVRHSVNANTHMENTMRGGRSVYITYPTNTKNTGRNRAGIRLPTNSGQMMPAHCLMSEAARWKYGLAADYEKYGPESEPVKASLQVSGYAAAGWRQDAGPAAAGWRQDAGLWQMDGGKMPALRRLDVITMPDLQRHDVQK</sequence>
<proteinExistence type="predicted"/>
<evidence type="ECO:0000313" key="3">
    <source>
        <dbReference type="Proteomes" id="UP001159363"/>
    </source>
</evidence>
<protein>
    <submittedName>
        <fullName evidence="2">Uncharacterized protein</fullName>
    </submittedName>
</protein>
<reference evidence="2 3" key="1">
    <citation type="submission" date="2023-02" db="EMBL/GenBank/DDBJ databases">
        <title>LHISI_Scaffold_Assembly.</title>
        <authorList>
            <person name="Stuart O.P."/>
            <person name="Cleave R."/>
            <person name="Magrath M.J.L."/>
            <person name="Mikheyev A.S."/>
        </authorList>
    </citation>
    <scope>NUCLEOTIDE SEQUENCE [LARGE SCALE GENOMIC DNA]</scope>
    <source>
        <strain evidence="2">Daus_M_001</strain>
        <tissue evidence="2">Leg muscle</tissue>
    </source>
</reference>
<name>A0ABQ9G522_9NEOP</name>
<accession>A0ABQ9G522</accession>
<gene>
    <name evidence="2" type="ORF">PR048_031363</name>
</gene>
<evidence type="ECO:0000256" key="1">
    <source>
        <dbReference type="SAM" id="MobiDB-lite"/>
    </source>
</evidence>
<organism evidence="2 3">
    <name type="scientific">Dryococelus australis</name>
    <dbReference type="NCBI Taxonomy" id="614101"/>
    <lineage>
        <taxon>Eukaryota</taxon>
        <taxon>Metazoa</taxon>
        <taxon>Ecdysozoa</taxon>
        <taxon>Arthropoda</taxon>
        <taxon>Hexapoda</taxon>
        <taxon>Insecta</taxon>
        <taxon>Pterygota</taxon>
        <taxon>Neoptera</taxon>
        <taxon>Polyneoptera</taxon>
        <taxon>Phasmatodea</taxon>
        <taxon>Verophasmatodea</taxon>
        <taxon>Anareolatae</taxon>
        <taxon>Phasmatidae</taxon>
        <taxon>Eurycanthinae</taxon>
        <taxon>Dryococelus</taxon>
    </lineage>
</organism>
<feature type="region of interest" description="Disordered" evidence="1">
    <location>
        <begin position="341"/>
        <end position="397"/>
    </location>
</feature>